<gene>
    <name evidence="2" type="ORF">G3572_01320</name>
</gene>
<dbReference type="InterPro" id="IPR007921">
    <property type="entry name" value="CHAP_dom"/>
</dbReference>
<dbReference type="AlphaFoldDB" id="A0A6B3RFT0"/>
<dbReference type="InterPro" id="IPR038765">
    <property type="entry name" value="Papain-like_cys_pep_sf"/>
</dbReference>
<evidence type="ECO:0000313" key="3">
    <source>
        <dbReference type="Proteomes" id="UP000481421"/>
    </source>
</evidence>
<comment type="caution">
    <text evidence="2">The sequence shown here is derived from an EMBL/GenBank/DDBJ whole genome shotgun (WGS) entry which is preliminary data.</text>
</comment>
<dbReference type="PROSITE" id="PS50911">
    <property type="entry name" value="CHAP"/>
    <property type="match status" value="1"/>
</dbReference>
<keyword evidence="3" id="KW-1185">Reference proteome</keyword>
<evidence type="ECO:0000313" key="2">
    <source>
        <dbReference type="EMBL" id="NEX44827.1"/>
    </source>
</evidence>
<dbReference type="Pfam" id="PF05257">
    <property type="entry name" value="CHAP"/>
    <property type="match status" value="1"/>
</dbReference>
<sequence>MSAPAPSSFNPMLQAQAIAEVKAKQARGARVWCVPFARTASGIDLQGNAGTWFAAAKGKYYRGSTPEEGAVMVFAPHSSSRLGHVAVVSEVISDRKVLIDHANWHRNQISLKMPVIDVSEKGDWSRVQVEATPGVLGSPRPLRGFVYPRKIGATAAADAAS</sequence>
<protein>
    <submittedName>
        <fullName evidence="2">CHAP domain-containing protein</fullName>
    </submittedName>
</protein>
<organism evidence="2 3">
    <name type="scientific">Pseudotabrizicola algicola</name>
    <dbReference type="NCBI Taxonomy" id="2709381"/>
    <lineage>
        <taxon>Bacteria</taxon>
        <taxon>Pseudomonadati</taxon>
        <taxon>Pseudomonadota</taxon>
        <taxon>Alphaproteobacteria</taxon>
        <taxon>Rhodobacterales</taxon>
        <taxon>Paracoccaceae</taxon>
        <taxon>Pseudotabrizicola</taxon>
    </lineage>
</organism>
<feature type="domain" description="Peptidase C51" evidence="1">
    <location>
        <begin position="8"/>
        <end position="128"/>
    </location>
</feature>
<dbReference type="SUPFAM" id="SSF54001">
    <property type="entry name" value="Cysteine proteinases"/>
    <property type="match status" value="1"/>
</dbReference>
<proteinExistence type="predicted"/>
<evidence type="ECO:0000259" key="1">
    <source>
        <dbReference type="PROSITE" id="PS50911"/>
    </source>
</evidence>
<dbReference type="Gene3D" id="3.90.1720.10">
    <property type="entry name" value="endopeptidase domain like (from Nostoc punctiforme)"/>
    <property type="match status" value="1"/>
</dbReference>
<reference evidence="2 3" key="1">
    <citation type="submission" date="2020-02" db="EMBL/GenBank/DDBJ databases">
        <title>Rhodobacter algicola sp. nov., isolated from microalga culture.</title>
        <authorList>
            <person name="Park C.-Y."/>
        </authorList>
    </citation>
    <scope>NUCLEOTIDE SEQUENCE [LARGE SCALE GENOMIC DNA]</scope>
    <source>
        <strain evidence="2 3">ETT8</strain>
    </source>
</reference>
<accession>A0A6B3RFT0</accession>
<dbReference type="Proteomes" id="UP000481421">
    <property type="component" value="Unassembled WGS sequence"/>
</dbReference>
<dbReference type="EMBL" id="JAAIKE010000001">
    <property type="protein sequence ID" value="NEX44827.1"/>
    <property type="molecule type" value="Genomic_DNA"/>
</dbReference>
<name>A0A6B3RFT0_9RHOB</name>